<reference evidence="2" key="1">
    <citation type="submission" date="2021-03" db="EMBL/GenBank/DDBJ databases">
        <title>Draft genome sequence of rust myrtle Austropuccinia psidii MF-1, a brazilian biotype.</title>
        <authorList>
            <person name="Quecine M.C."/>
            <person name="Pachon D.M.R."/>
            <person name="Bonatelli M.L."/>
            <person name="Correr F.H."/>
            <person name="Franceschini L.M."/>
            <person name="Leite T.F."/>
            <person name="Margarido G.R.A."/>
            <person name="Almeida C.A."/>
            <person name="Ferrarezi J.A."/>
            <person name="Labate C.A."/>
        </authorList>
    </citation>
    <scope>NUCLEOTIDE SEQUENCE</scope>
    <source>
        <strain evidence="2">MF-1</strain>
    </source>
</reference>
<comment type="caution">
    <text evidence="2">The sequence shown here is derived from an EMBL/GenBank/DDBJ whole genome shotgun (WGS) entry which is preliminary data.</text>
</comment>
<feature type="compositionally biased region" description="Basic and acidic residues" evidence="1">
    <location>
        <begin position="73"/>
        <end position="90"/>
    </location>
</feature>
<name>A0A9Q3BZV6_9BASI</name>
<feature type="region of interest" description="Disordered" evidence="1">
    <location>
        <begin position="61"/>
        <end position="90"/>
    </location>
</feature>
<dbReference type="Proteomes" id="UP000765509">
    <property type="component" value="Unassembled WGS sequence"/>
</dbReference>
<accession>A0A9Q3BZV6</accession>
<sequence>MGKIVKTLQAGYAQLRKASEESNKRLNLAFEEKRHSRRDKYCLYQDINKLFNVYNNMQPQPQAHVLDNPYPQDEIKPDGMLMNKERSPSQ</sequence>
<proteinExistence type="predicted"/>
<evidence type="ECO:0000313" key="2">
    <source>
        <dbReference type="EMBL" id="MBW0475664.1"/>
    </source>
</evidence>
<organism evidence="2 3">
    <name type="scientific">Austropuccinia psidii MF-1</name>
    <dbReference type="NCBI Taxonomy" id="1389203"/>
    <lineage>
        <taxon>Eukaryota</taxon>
        <taxon>Fungi</taxon>
        <taxon>Dikarya</taxon>
        <taxon>Basidiomycota</taxon>
        <taxon>Pucciniomycotina</taxon>
        <taxon>Pucciniomycetes</taxon>
        <taxon>Pucciniales</taxon>
        <taxon>Sphaerophragmiaceae</taxon>
        <taxon>Austropuccinia</taxon>
    </lineage>
</organism>
<gene>
    <name evidence="2" type="ORF">O181_015379</name>
</gene>
<evidence type="ECO:0000313" key="3">
    <source>
        <dbReference type="Proteomes" id="UP000765509"/>
    </source>
</evidence>
<protein>
    <submittedName>
        <fullName evidence="2">Uncharacterized protein</fullName>
    </submittedName>
</protein>
<dbReference type="EMBL" id="AVOT02004195">
    <property type="protein sequence ID" value="MBW0475664.1"/>
    <property type="molecule type" value="Genomic_DNA"/>
</dbReference>
<dbReference type="AlphaFoldDB" id="A0A9Q3BZV6"/>
<keyword evidence="3" id="KW-1185">Reference proteome</keyword>
<evidence type="ECO:0000256" key="1">
    <source>
        <dbReference type="SAM" id="MobiDB-lite"/>
    </source>
</evidence>